<feature type="transmembrane region" description="Helical" evidence="9">
    <location>
        <begin position="71"/>
        <end position="91"/>
    </location>
</feature>
<keyword evidence="9" id="KW-1133">Transmembrane helix</keyword>
<keyword evidence="7" id="KW-0444">Lipid biosynthesis</keyword>
<feature type="transmembrane region" description="Helical" evidence="9">
    <location>
        <begin position="196"/>
        <end position="214"/>
    </location>
</feature>
<keyword evidence="3" id="KW-0808">Transferase</keyword>
<comment type="similarity">
    <text evidence="2">Belongs to the diacylglycerol/lipid kinase family.</text>
</comment>
<keyword evidence="7" id="KW-0443">Lipid metabolism</keyword>
<dbReference type="Gene3D" id="3.40.50.10330">
    <property type="entry name" value="Probable inorganic polyphosphate/atp-NAD kinase, domain 1"/>
    <property type="match status" value="1"/>
</dbReference>
<protein>
    <submittedName>
        <fullName evidence="11">Phosphatase PAP2 family protein</fullName>
    </submittedName>
</protein>
<feature type="transmembrane region" description="Helical" evidence="9">
    <location>
        <begin position="173"/>
        <end position="190"/>
    </location>
</feature>
<keyword evidence="12" id="KW-1185">Reference proteome</keyword>
<dbReference type="GO" id="GO:0005886">
    <property type="term" value="C:plasma membrane"/>
    <property type="evidence" value="ECO:0007669"/>
    <property type="project" value="TreeGrafter"/>
</dbReference>
<evidence type="ECO:0000256" key="6">
    <source>
        <dbReference type="ARBA" id="ARBA00022840"/>
    </source>
</evidence>
<dbReference type="Proteomes" id="UP000313231">
    <property type="component" value="Unassembled WGS sequence"/>
</dbReference>
<dbReference type="SUPFAM" id="SSF111331">
    <property type="entry name" value="NAD kinase/diacylglycerol kinase-like"/>
    <property type="match status" value="1"/>
</dbReference>
<dbReference type="InterPro" id="IPR000326">
    <property type="entry name" value="PAP2/HPO"/>
</dbReference>
<dbReference type="PANTHER" id="PTHR12358:SF106">
    <property type="entry name" value="LIPID KINASE YEGS"/>
    <property type="match status" value="1"/>
</dbReference>
<dbReference type="InterPro" id="IPR036938">
    <property type="entry name" value="PAP2/HPO_sf"/>
</dbReference>
<proteinExistence type="inferred from homology"/>
<dbReference type="PANTHER" id="PTHR12358">
    <property type="entry name" value="SPHINGOSINE KINASE"/>
    <property type="match status" value="1"/>
</dbReference>
<reference evidence="11 12" key="1">
    <citation type="journal article" date="2016" name="Int. J. Syst. Evol. Microbiol.">
        <title>Nocardioides albidus sp. nov., an actinobacterium isolated from garden soil.</title>
        <authorList>
            <person name="Singh H."/>
            <person name="Du J."/>
            <person name="Trinh H."/>
            <person name="Won K."/>
            <person name="Yang J.E."/>
            <person name="Yin C."/>
            <person name="Kook M."/>
            <person name="Yi T.H."/>
        </authorList>
    </citation>
    <scope>NUCLEOTIDE SEQUENCE [LARGE SCALE GENOMIC DNA]</scope>
    <source>
        <strain evidence="11 12">CCTCC AB 2015297</strain>
    </source>
</reference>
<keyword evidence="8" id="KW-1208">Phospholipid metabolism</keyword>
<feature type="domain" description="DAGKc" evidence="10">
    <location>
        <begin position="233"/>
        <end position="363"/>
    </location>
</feature>
<evidence type="ECO:0000256" key="3">
    <source>
        <dbReference type="ARBA" id="ARBA00022679"/>
    </source>
</evidence>
<keyword evidence="5" id="KW-0418">Kinase</keyword>
<keyword evidence="7" id="KW-0594">Phospholipid biosynthesis</keyword>
<evidence type="ECO:0000313" key="11">
    <source>
        <dbReference type="EMBL" id="TNM42004.1"/>
    </source>
</evidence>
<dbReference type="InterPro" id="IPR017438">
    <property type="entry name" value="ATP-NAD_kinase_N"/>
</dbReference>
<feature type="transmembrane region" description="Helical" evidence="9">
    <location>
        <begin position="139"/>
        <end position="161"/>
    </location>
</feature>
<sequence>MARRYRLGVLDRPRRTPLLASLILLALFAAVASAVAADWAWVMELDGNGGSARAWAGDQAWLGDPLRGIEIAFGTAWMTAITAVLSVALFAKGHRRAAILTAAVMGVTALATYGTKVLVGRGRPVWQDPEYFLHSNAFPSGHTSSVAALAGLVILLAVMLVRRSGIRRAISSLAVLMWLVVAADRVLLGRHYPSDVVGGTLLGAGLLLLGVALYNPLPRSHALKAEPLPEAYPSARRLAVVLNPIKVESVEQFQAMVTQMALDSGWNAPRWHLTTVEDSGTGQAEQAAVDGADLVIVCGGDGTVREVCAELAGTGIPVGVVPAGTGNLLARNLEIPLFIRAAIDIALTGQDRAIDMVEVDGDGLEPTHFMVMAGMGFDAAIMEGVNEDLKKKVGWLAYVLSGLKGLMFPAMKLEISVDDLPFTKHRARTCVIGNVGSLQGGMNLLPDAAIDDGQLDVVLLYPRRFLSWIPLVLRVVTRRERNAGESVARMTGRKVVVRASGEVPRQLDGDTIGLGSELRMECIHGRVLVRVPRN</sequence>
<evidence type="ECO:0000256" key="1">
    <source>
        <dbReference type="ARBA" id="ARBA00001946"/>
    </source>
</evidence>
<dbReference type="CDD" id="cd03392">
    <property type="entry name" value="PAP2_like_2"/>
    <property type="match status" value="1"/>
</dbReference>
<keyword evidence="4" id="KW-0547">Nucleotide-binding</keyword>
<dbReference type="InterPro" id="IPR016064">
    <property type="entry name" value="NAD/diacylglycerol_kinase_sf"/>
</dbReference>
<dbReference type="GO" id="GO:0008654">
    <property type="term" value="P:phospholipid biosynthetic process"/>
    <property type="evidence" value="ECO:0007669"/>
    <property type="project" value="UniProtKB-KW"/>
</dbReference>
<dbReference type="EMBL" id="VDMP01000021">
    <property type="protein sequence ID" value="TNM42004.1"/>
    <property type="molecule type" value="Genomic_DNA"/>
</dbReference>
<keyword evidence="9" id="KW-0472">Membrane</keyword>
<keyword evidence="6" id="KW-0067">ATP-binding</keyword>
<feature type="transmembrane region" description="Helical" evidence="9">
    <location>
        <begin position="98"/>
        <end position="119"/>
    </location>
</feature>
<keyword evidence="9" id="KW-0812">Transmembrane</keyword>
<evidence type="ECO:0000259" key="10">
    <source>
        <dbReference type="PROSITE" id="PS50146"/>
    </source>
</evidence>
<dbReference type="SMART" id="SM00014">
    <property type="entry name" value="acidPPc"/>
    <property type="match status" value="1"/>
</dbReference>
<dbReference type="GO" id="GO:0016301">
    <property type="term" value="F:kinase activity"/>
    <property type="evidence" value="ECO:0007669"/>
    <property type="project" value="UniProtKB-KW"/>
</dbReference>
<dbReference type="Pfam" id="PF19279">
    <property type="entry name" value="YegS_C"/>
    <property type="match status" value="1"/>
</dbReference>
<dbReference type="Gene3D" id="2.60.200.40">
    <property type="match status" value="1"/>
</dbReference>
<dbReference type="OrthoDB" id="3171056at2"/>
<evidence type="ECO:0000256" key="7">
    <source>
        <dbReference type="ARBA" id="ARBA00023209"/>
    </source>
</evidence>
<dbReference type="AlphaFoldDB" id="A0A5C4W184"/>
<evidence type="ECO:0000256" key="2">
    <source>
        <dbReference type="ARBA" id="ARBA00005983"/>
    </source>
</evidence>
<evidence type="ECO:0000256" key="4">
    <source>
        <dbReference type="ARBA" id="ARBA00022741"/>
    </source>
</evidence>
<evidence type="ECO:0000313" key="12">
    <source>
        <dbReference type="Proteomes" id="UP000313231"/>
    </source>
</evidence>
<dbReference type="Pfam" id="PF01569">
    <property type="entry name" value="PAP2"/>
    <property type="match status" value="1"/>
</dbReference>
<organism evidence="11 12">
    <name type="scientific">Nocardioides albidus</name>
    <dbReference type="NCBI Taxonomy" id="1517589"/>
    <lineage>
        <taxon>Bacteria</taxon>
        <taxon>Bacillati</taxon>
        <taxon>Actinomycetota</taxon>
        <taxon>Actinomycetes</taxon>
        <taxon>Propionibacteriales</taxon>
        <taxon>Nocardioidaceae</taxon>
        <taxon>Nocardioides</taxon>
    </lineage>
</organism>
<name>A0A5C4W184_9ACTN</name>
<dbReference type="InterPro" id="IPR001206">
    <property type="entry name" value="Diacylglycerol_kinase_cat_dom"/>
</dbReference>
<comment type="cofactor">
    <cofactor evidence="1">
        <name>Mg(2+)</name>
        <dbReference type="ChEBI" id="CHEBI:18420"/>
    </cofactor>
</comment>
<evidence type="ECO:0000256" key="9">
    <source>
        <dbReference type="SAM" id="Phobius"/>
    </source>
</evidence>
<evidence type="ECO:0000256" key="8">
    <source>
        <dbReference type="ARBA" id="ARBA00023264"/>
    </source>
</evidence>
<dbReference type="Gene3D" id="1.20.144.10">
    <property type="entry name" value="Phosphatidic acid phosphatase type 2/haloperoxidase"/>
    <property type="match status" value="1"/>
</dbReference>
<evidence type="ECO:0000256" key="5">
    <source>
        <dbReference type="ARBA" id="ARBA00022777"/>
    </source>
</evidence>
<dbReference type="SUPFAM" id="SSF48317">
    <property type="entry name" value="Acid phosphatase/Vanadium-dependent haloperoxidase"/>
    <property type="match status" value="1"/>
</dbReference>
<dbReference type="InterPro" id="IPR050187">
    <property type="entry name" value="Lipid_Phosphate_FormReg"/>
</dbReference>
<dbReference type="PROSITE" id="PS50146">
    <property type="entry name" value="DAGK"/>
    <property type="match status" value="1"/>
</dbReference>
<gene>
    <name evidence="11" type="ORF">FHP29_08555</name>
</gene>
<dbReference type="SMART" id="SM00046">
    <property type="entry name" value="DAGKc"/>
    <property type="match status" value="1"/>
</dbReference>
<dbReference type="InterPro" id="IPR045540">
    <property type="entry name" value="YegS/DAGK_C"/>
</dbReference>
<dbReference type="Pfam" id="PF00781">
    <property type="entry name" value="DAGK_cat"/>
    <property type="match status" value="1"/>
</dbReference>
<comment type="caution">
    <text evidence="11">The sequence shown here is derived from an EMBL/GenBank/DDBJ whole genome shotgun (WGS) entry which is preliminary data.</text>
</comment>
<dbReference type="GO" id="GO:0005524">
    <property type="term" value="F:ATP binding"/>
    <property type="evidence" value="ECO:0007669"/>
    <property type="project" value="UniProtKB-KW"/>
</dbReference>
<accession>A0A5C4W184</accession>